<dbReference type="AlphaFoldDB" id="A0A6V8PUT6"/>
<dbReference type="Proteomes" id="UP000576480">
    <property type="component" value="Unassembled WGS sequence"/>
</dbReference>
<evidence type="ECO:0000313" key="1">
    <source>
        <dbReference type="EMBL" id="GFP36037.1"/>
    </source>
</evidence>
<evidence type="ECO:0000313" key="2">
    <source>
        <dbReference type="Proteomes" id="UP000576480"/>
    </source>
</evidence>
<accession>A0A6V8PUT6</accession>
<name>A0A6V8PUT6_9ACTN</name>
<gene>
    <name evidence="1" type="ORF">HKBW3S43_01825</name>
</gene>
<protein>
    <submittedName>
        <fullName evidence="1">Uncharacterized protein</fullName>
    </submittedName>
</protein>
<sequence>DAEYSGLVYLPPNLVGPSYTGLVLPEVRSGDRDCG</sequence>
<organism evidence="1 2">
    <name type="scientific">Candidatus Hakubella thermalkaliphila</name>
    <dbReference type="NCBI Taxonomy" id="2754717"/>
    <lineage>
        <taxon>Bacteria</taxon>
        <taxon>Bacillati</taxon>
        <taxon>Actinomycetota</taxon>
        <taxon>Actinomycetota incertae sedis</taxon>
        <taxon>Candidatus Hakubellales</taxon>
        <taxon>Candidatus Hakubellaceae</taxon>
        <taxon>Candidatus Hakubella</taxon>
    </lineage>
</organism>
<dbReference type="EMBL" id="BLSB01000365">
    <property type="protein sequence ID" value="GFP36037.1"/>
    <property type="molecule type" value="Genomic_DNA"/>
</dbReference>
<reference evidence="1 2" key="1">
    <citation type="journal article" date="2020" name="Front. Microbiol.">
        <title>Single-cell genomics of novel Actinobacteria with the Wood-Ljungdahl pathway discovered in a serpentinizing system.</title>
        <authorList>
            <person name="Merino N."/>
            <person name="Kawai M."/>
            <person name="Boyd E.S."/>
            <person name="Colman D.R."/>
            <person name="McGlynn S.E."/>
            <person name="Nealson K.H."/>
            <person name="Kurokawa K."/>
            <person name="Hongoh Y."/>
        </authorList>
    </citation>
    <scope>NUCLEOTIDE SEQUENCE [LARGE SCALE GENOMIC DNA]</scope>
    <source>
        <strain evidence="1 2">S43</strain>
    </source>
</reference>
<feature type="non-terminal residue" evidence="1">
    <location>
        <position position="1"/>
    </location>
</feature>
<proteinExistence type="predicted"/>
<comment type="caution">
    <text evidence="1">The sequence shown here is derived from an EMBL/GenBank/DDBJ whole genome shotgun (WGS) entry which is preliminary data.</text>
</comment>